<dbReference type="GO" id="GO:0046872">
    <property type="term" value="F:metal ion binding"/>
    <property type="evidence" value="ECO:0007669"/>
    <property type="project" value="UniProtKB-KW"/>
</dbReference>
<evidence type="ECO:0000256" key="6">
    <source>
        <dbReference type="ARBA" id="ARBA00034078"/>
    </source>
</evidence>
<evidence type="ECO:0000256" key="2">
    <source>
        <dbReference type="ARBA" id="ARBA00022714"/>
    </source>
</evidence>
<name>A0A3D4V4P1_9BACT</name>
<dbReference type="InterPro" id="IPR002023">
    <property type="entry name" value="NuoE-like"/>
</dbReference>
<feature type="binding site" evidence="7">
    <location>
        <position position="83"/>
    </location>
    <ligand>
        <name>[2Fe-2S] cluster</name>
        <dbReference type="ChEBI" id="CHEBI:190135"/>
    </ligand>
</feature>
<keyword evidence="4 7" id="KW-0408">Iron</keyword>
<feature type="binding site" evidence="7">
    <location>
        <position position="128"/>
    </location>
    <ligand>
        <name>[2Fe-2S] cluster</name>
        <dbReference type="ChEBI" id="CHEBI:190135"/>
    </ligand>
</feature>
<dbReference type="GO" id="GO:0003954">
    <property type="term" value="F:NADH dehydrogenase activity"/>
    <property type="evidence" value="ECO:0007669"/>
    <property type="project" value="TreeGrafter"/>
</dbReference>
<feature type="binding site" evidence="7">
    <location>
        <position position="88"/>
    </location>
    <ligand>
        <name>[2Fe-2S] cluster</name>
        <dbReference type="ChEBI" id="CHEBI:190135"/>
    </ligand>
</feature>
<dbReference type="PANTHER" id="PTHR10371:SF3">
    <property type="entry name" value="NADH DEHYDROGENASE [UBIQUINONE] FLAVOPROTEIN 2, MITOCHONDRIAL"/>
    <property type="match status" value="1"/>
</dbReference>
<dbReference type="Gene3D" id="1.10.10.1590">
    <property type="entry name" value="NADH-quinone oxidoreductase subunit E"/>
    <property type="match status" value="1"/>
</dbReference>
<comment type="cofactor">
    <cofactor evidence="7">
        <name>[2Fe-2S] cluster</name>
        <dbReference type="ChEBI" id="CHEBI:190135"/>
    </cofactor>
    <text evidence="7">Binds 1 [2Fe-2S] cluster.</text>
</comment>
<dbReference type="AlphaFoldDB" id="A0A3D4V4P1"/>
<dbReference type="PROSITE" id="PS01099">
    <property type="entry name" value="COMPLEX1_24K"/>
    <property type="match status" value="1"/>
</dbReference>
<dbReference type="PANTHER" id="PTHR10371">
    <property type="entry name" value="NADH DEHYDROGENASE UBIQUINONE FLAVOPROTEIN 2, MITOCHONDRIAL"/>
    <property type="match status" value="1"/>
</dbReference>
<comment type="caution">
    <text evidence="8">The sequence shown here is derived from an EMBL/GenBank/DDBJ whole genome shotgun (WGS) entry which is preliminary data.</text>
</comment>
<dbReference type="GO" id="GO:0051537">
    <property type="term" value="F:2 iron, 2 sulfur cluster binding"/>
    <property type="evidence" value="ECO:0007669"/>
    <property type="project" value="UniProtKB-KW"/>
</dbReference>
<evidence type="ECO:0000256" key="4">
    <source>
        <dbReference type="ARBA" id="ARBA00023004"/>
    </source>
</evidence>
<accession>A0A3D4V4P1</accession>
<protein>
    <submittedName>
        <fullName evidence="8">NADH-quinone oxidoreductase subunit NuoE</fullName>
    </submittedName>
</protein>
<dbReference type="InterPro" id="IPR036249">
    <property type="entry name" value="Thioredoxin-like_sf"/>
</dbReference>
<proteinExistence type="inferred from homology"/>
<gene>
    <name evidence="8" type="ORF">DGD08_02535</name>
</gene>
<evidence type="ECO:0000313" key="8">
    <source>
        <dbReference type="EMBL" id="HCT56070.1"/>
    </source>
</evidence>
<dbReference type="OMA" id="ISFYSMF"/>
<dbReference type="CDD" id="cd03064">
    <property type="entry name" value="TRX_Fd_NuoE"/>
    <property type="match status" value="1"/>
</dbReference>
<dbReference type="PIRSF" id="PIRSF000216">
    <property type="entry name" value="NADH_DH_24kDa"/>
    <property type="match status" value="1"/>
</dbReference>
<dbReference type="InterPro" id="IPR041921">
    <property type="entry name" value="NuoE_N"/>
</dbReference>
<dbReference type="FunFam" id="1.10.10.1590:FF:000001">
    <property type="entry name" value="NADH-quinone oxidoreductase subunit E"/>
    <property type="match status" value="1"/>
</dbReference>
<organism evidence="8 9">
    <name type="scientific">Gemmatimonas aurantiaca</name>
    <dbReference type="NCBI Taxonomy" id="173480"/>
    <lineage>
        <taxon>Bacteria</taxon>
        <taxon>Pseudomonadati</taxon>
        <taxon>Gemmatimonadota</taxon>
        <taxon>Gemmatimonadia</taxon>
        <taxon>Gemmatimonadales</taxon>
        <taxon>Gemmatimonadaceae</taxon>
        <taxon>Gemmatimonas</taxon>
    </lineage>
</organism>
<keyword evidence="2 7" id="KW-0001">2Fe-2S</keyword>
<evidence type="ECO:0000256" key="5">
    <source>
        <dbReference type="ARBA" id="ARBA00023014"/>
    </source>
</evidence>
<keyword evidence="5 7" id="KW-0411">Iron-sulfur</keyword>
<evidence type="ECO:0000313" key="9">
    <source>
        <dbReference type="Proteomes" id="UP000264071"/>
    </source>
</evidence>
<dbReference type="EMBL" id="DPIY01000002">
    <property type="protein sequence ID" value="HCT56070.1"/>
    <property type="molecule type" value="Genomic_DNA"/>
</dbReference>
<sequence length="158" mass="17638">MQNIQHLIPEFERWKQRYPSDFTGSLTIPCLRRIQEERGYIADSDIDELVAYLGVPRMQVDEVIAFYTQFTRVPLGNHHLQVCHNLSCSLRGAEGLVGYLCAKLGIQPGETTADGKFTLSTVECLASCGTAPMMMVNDTYHENLTPASVDALLEDLSK</sequence>
<feature type="binding site" evidence="7">
    <location>
        <position position="124"/>
    </location>
    <ligand>
        <name>[2Fe-2S] cluster</name>
        <dbReference type="ChEBI" id="CHEBI:190135"/>
    </ligand>
</feature>
<dbReference type="InterPro" id="IPR042128">
    <property type="entry name" value="NuoE_dom"/>
</dbReference>
<dbReference type="SUPFAM" id="SSF52833">
    <property type="entry name" value="Thioredoxin-like"/>
    <property type="match status" value="1"/>
</dbReference>
<dbReference type="Gene3D" id="3.40.30.10">
    <property type="entry name" value="Glutaredoxin"/>
    <property type="match status" value="1"/>
</dbReference>
<comment type="similarity">
    <text evidence="1">Belongs to the complex I 24 kDa subunit family.</text>
</comment>
<dbReference type="NCBIfam" id="TIGR01958">
    <property type="entry name" value="nuoE_fam"/>
    <property type="match status" value="1"/>
</dbReference>
<evidence type="ECO:0000256" key="1">
    <source>
        <dbReference type="ARBA" id="ARBA00010643"/>
    </source>
</evidence>
<comment type="cofactor">
    <cofactor evidence="6">
        <name>[2Fe-2S] cluster</name>
        <dbReference type="ChEBI" id="CHEBI:190135"/>
    </cofactor>
</comment>
<evidence type="ECO:0000256" key="7">
    <source>
        <dbReference type="PIRSR" id="PIRSR000216-1"/>
    </source>
</evidence>
<keyword evidence="3 7" id="KW-0479">Metal-binding</keyword>
<dbReference type="Proteomes" id="UP000264071">
    <property type="component" value="Unassembled WGS sequence"/>
</dbReference>
<reference evidence="8 9" key="1">
    <citation type="journal article" date="2018" name="Nat. Biotechnol.">
        <title>A standardized bacterial taxonomy based on genome phylogeny substantially revises the tree of life.</title>
        <authorList>
            <person name="Parks D.H."/>
            <person name="Chuvochina M."/>
            <person name="Waite D.W."/>
            <person name="Rinke C."/>
            <person name="Skarshewski A."/>
            <person name="Chaumeil P.A."/>
            <person name="Hugenholtz P."/>
        </authorList>
    </citation>
    <scope>NUCLEOTIDE SEQUENCE [LARGE SCALE GENOMIC DNA]</scope>
    <source>
        <strain evidence="8">UBA8844</strain>
    </source>
</reference>
<dbReference type="Pfam" id="PF01257">
    <property type="entry name" value="2Fe-2S_thioredx"/>
    <property type="match status" value="1"/>
</dbReference>
<evidence type="ECO:0000256" key="3">
    <source>
        <dbReference type="ARBA" id="ARBA00022723"/>
    </source>
</evidence>